<feature type="binding site" evidence="12">
    <location>
        <begin position="74"/>
        <end position="75"/>
    </location>
    <ligand>
        <name>ATP</name>
        <dbReference type="ChEBI" id="CHEBI:30616"/>
    </ligand>
</feature>
<name>A0A9D1S4Z3_9FIRM</name>
<feature type="binding site" evidence="12">
    <location>
        <position position="112"/>
    </location>
    <ligand>
        <name>Mg(2+)</name>
        <dbReference type="ChEBI" id="CHEBI:18420"/>
        <note>catalytic</note>
    </ligand>
</feature>
<evidence type="ECO:0000256" key="8">
    <source>
        <dbReference type="ARBA" id="ARBA00022777"/>
    </source>
</evidence>
<feature type="domain" description="Phosphofructokinase" evidence="13">
    <location>
        <begin position="4"/>
        <end position="307"/>
    </location>
</feature>
<evidence type="ECO:0000256" key="12">
    <source>
        <dbReference type="HAMAP-Rule" id="MF_01976"/>
    </source>
</evidence>
<feature type="binding site" evidence="12">
    <location>
        <position position="275"/>
    </location>
    <ligand>
        <name>substrate</name>
        <note>ligand shared between dimeric partners</note>
    </ligand>
</feature>
<dbReference type="GO" id="GO:0016208">
    <property type="term" value="F:AMP binding"/>
    <property type="evidence" value="ECO:0007669"/>
    <property type="project" value="TreeGrafter"/>
</dbReference>
<keyword evidence="4 12" id="KW-0963">Cytoplasm</keyword>
<dbReference type="GO" id="GO:0048029">
    <property type="term" value="F:monosaccharide binding"/>
    <property type="evidence" value="ECO:0007669"/>
    <property type="project" value="TreeGrafter"/>
</dbReference>
<evidence type="ECO:0000256" key="11">
    <source>
        <dbReference type="ARBA" id="ARBA00023152"/>
    </source>
</evidence>
<dbReference type="InterPro" id="IPR012003">
    <property type="entry name" value="ATP_PFK_prok-type"/>
</dbReference>
<dbReference type="InterPro" id="IPR015912">
    <property type="entry name" value="Phosphofructokinase_CS"/>
</dbReference>
<gene>
    <name evidence="12" type="primary">pfkA</name>
    <name evidence="14" type="ORF">IAC59_09460</name>
</gene>
<evidence type="ECO:0000256" key="10">
    <source>
        <dbReference type="ARBA" id="ARBA00022842"/>
    </source>
</evidence>
<protein>
    <recommendedName>
        <fullName evidence="12">ATP-dependent 6-phosphofructokinase</fullName>
        <shortName evidence="12">ATP-PFK</shortName>
        <shortName evidence="12">Phosphofructokinase</shortName>
        <ecNumber evidence="12">2.7.1.11</ecNumber>
    </recommendedName>
    <alternativeName>
        <fullName evidence="12">Phosphohexokinase</fullName>
    </alternativeName>
</protein>
<dbReference type="GO" id="GO:0047334">
    <property type="term" value="F:diphosphate-fructose-6-phosphate 1-phosphotransferase activity"/>
    <property type="evidence" value="ECO:0007669"/>
    <property type="project" value="InterPro"/>
</dbReference>
<comment type="similarity">
    <text evidence="12">Belongs to the phosphofructokinase type A (PFKA) family. Mixed-substrate PFK group III subfamily.</text>
</comment>
<feature type="active site" description="Proton acceptor" evidence="12">
    <location>
        <position position="136"/>
    </location>
</feature>
<dbReference type="Gene3D" id="3.40.50.460">
    <property type="entry name" value="Phosphofructokinase domain"/>
    <property type="match status" value="1"/>
</dbReference>
<proteinExistence type="inferred from homology"/>
<dbReference type="GO" id="GO:0006002">
    <property type="term" value="P:fructose 6-phosphate metabolic process"/>
    <property type="evidence" value="ECO:0007669"/>
    <property type="project" value="InterPro"/>
</dbReference>
<accession>A0A9D1S4Z3</accession>
<dbReference type="GO" id="GO:0030388">
    <property type="term" value="P:fructose 1,6-bisphosphate metabolic process"/>
    <property type="evidence" value="ECO:0007669"/>
    <property type="project" value="TreeGrafter"/>
</dbReference>
<dbReference type="PIRSF" id="PIRSF000532">
    <property type="entry name" value="ATP_PFK_prok"/>
    <property type="match status" value="1"/>
</dbReference>
<feature type="binding site" description="in other chain" evidence="12">
    <location>
        <begin position="281"/>
        <end position="284"/>
    </location>
    <ligand>
        <name>substrate</name>
        <note>ligand shared between dimeric partners</note>
    </ligand>
</feature>
<comment type="function">
    <text evidence="12">Catalyzes the phosphorylation of D-fructose 6-phosphate to fructose 1,6-bisphosphate by ATP, the first committing step of glycolysis.</text>
</comment>
<dbReference type="InterPro" id="IPR022953">
    <property type="entry name" value="ATP_PFK"/>
</dbReference>
<feature type="site" description="Important for substrate specificity; cannot use PPi as phosphoryl donor" evidence="12">
    <location>
        <position position="113"/>
    </location>
</feature>
<evidence type="ECO:0000256" key="3">
    <source>
        <dbReference type="ARBA" id="ARBA00004679"/>
    </source>
</evidence>
<comment type="catalytic activity">
    <reaction evidence="12">
        <text>beta-D-fructose 6-phosphate + ATP = beta-D-fructose 1,6-bisphosphate + ADP + H(+)</text>
        <dbReference type="Rhea" id="RHEA:16109"/>
        <dbReference type="ChEBI" id="CHEBI:15378"/>
        <dbReference type="ChEBI" id="CHEBI:30616"/>
        <dbReference type="ChEBI" id="CHEBI:32966"/>
        <dbReference type="ChEBI" id="CHEBI:57634"/>
        <dbReference type="ChEBI" id="CHEBI:456216"/>
        <dbReference type="EC" id="2.7.1.11"/>
    </reaction>
</comment>
<evidence type="ECO:0000256" key="7">
    <source>
        <dbReference type="ARBA" id="ARBA00022741"/>
    </source>
</evidence>
<evidence type="ECO:0000313" key="15">
    <source>
        <dbReference type="Proteomes" id="UP000824123"/>
    </source>
</evidence>
<reference evidence="14" key="2">
    <citation type="journal article" date="2021" name="PeerJ">
        <title>Extensive microbial diversity within the chicken gut microbiome revealed by metagenomics and culture.</title>
        <authorList>
            <person name="Gilroy R."/>
            <person name="Ravi A."/>
            <person name="Getino M."/>
            <person name="Pursley I."/>
            <person name="Horton D.L."/>
            <person name="Alikhan N.F."/>
            <person name="Baker D."/>
            <person name="Gharbi K."/>
            <person name="Hall N."/>
            <person name="Watson M."/>
            <person name="Adriaenssens E.M."/>
            <person name="Foster-Nyarko E."/>
            <person name="Jarju S."/>
            <person name="Secka A."/>
            <person name="Antonio M."/>
            <person name="Oren A."/>
            <person name="Chaudhuri R.R."/>
            <person name="La Ragione R."/>
            <person name="Hildebrand F."/>
            <person name="Pallen M.J."/>
        </authorList>
    </citation>
    <scope>NUCLEOTIDE SEQUENCE</scope>
    <source>
        <strain evidence="14">ChiSxjej2B14-8506</strain>
    </source>
</reference>
<dbReference type="NCBIfam" id="NF002872">
    <property type="entry name" value="PRK03202.1"/>
    <property type="match status" value="1"/>
</dbReference>
<dbReference type="GO" id="GO:0005945">
    <property type="term" value="C:6-phosphofructokinase complex"/>
    <property type="evidence" value="ECO:0007669"/>
    <property type="project" value="TreeGrafter"/>
</dbReference>
<dbReference type="GO" id="GO:0005524">
    <property type="term" value="F:ATP binding"/>
    <property type="evidence" value="ECO:0007669"/>
    <property type="project" value="UniProtKB-KW"/>
</dbReference>
<dbReference type="InterPro" id="IPR035966">
    <property type="entry name" value="PKF_sf"/>
</dbReference>
<dbReference type="GO" id="GO:0070095">
    <property type="term" value="F:fructose-6-phosphate binding"/>
    <property type="evidence" value="ECO:0007669"/>
    <property type="project" value="TreeGrafter"/>
</dbReference>
<dbReference type="InterPro" id="IPR000023">
    <property type="entry name" value="Phosphofructokinase_dom"/>
</dbReference>
<evidence type="ECO:0000256" key="4">
    <source>
        <dbReference type="ARBA" id="ARBA00022490"/>
    </source>
</evidence>
<comment type="caution">
    <text evidence="12">Lacks conserved residue(s) required for the propagation of feature annotation.</text>
</comment>
<comment type="subunit">
    <text evidence="12">Homodimer or homotetramer.</text>
</comment>
<dbReference type="GO" id="GO:0003872">
    <property type="term" value="F:6-phosphofructokinase activity"/>
    <property type="evidence" value="ECO:0007669"/>
    <property type="project" value="UniProtKB-UniRule"/>
</dbReference>
<feature type="binding site" description="in other chain" evidence="12">
    <location>
        <begin position="134"/>
        <end position="136"/>
    </location>
    <ligand>
        <name>substrate</name>
        <note>ligand shared between dimeric partners</note>
    </ligand>
</feature>
<dbReference type="PRINTS" id="PR00476">
    <property type="entry name" value="PHFRCTKINASE"/>
</dbReference>
<dbReference type="EC" id="2.7.1.11" evidence="12"/>
<keyword evidence="6 12" id="KW-0479">Metal-binding</keyword>
<dbReference type="FunFam" id="3.40.50.460:FF:000002">
    <property type="entry name" value="ATP-dependent 6-phosphofructokinase"/>
    <property type="match status" value="1"/>
</dbReference>
<dbReference type="EMBL" id="DVNK01000057">
    <property type="protein sequence ID" value="HIU47464.1"/>
    <property type="molecule type" value="Genomic_DNA"/>
</dbReference>
<dbReference type="Pfam" id="PF00365">
    <property type="entry name" value="PFK"/>
    <property type="match status" value="1"/>
</dbReference>
<organism evidence="14 15">
    <name type="scientific">Candidatus Fimadaptatus faecigallinarum</name>
    <dbReference type="NCBI Taxonomy" id="2840814"/>
    <lineage>
        <taxon>Bacteria</taxon>
        <taxon>Bacillati</taxon>
        <taxon>Bacillota</taxon>
        <taxon>Clostridia</taxon>
        <taxon>Eubacteriales</taxon>
        <taxon>Candidatus Fimadaptatus</taxon>
    </lineage>
</organism>
<dbReference type="Gene3D" id="3.40.50.450">
    <property type="match status" value="1"/>
</dbReference>
<dbReference type="GO" id="GO:0046872">
    <property type="term" value="F:metal ion binding"/>
    <property type="evidence" value="ECO:0007669"/>
    <property type="project" value="UniProtKB-KW"/>
</dbReference>
<feature type="binding site" evidence="12">
    <location>
        <position position="171"/>
    </location>
    <ligand>
        <name>substrate</name>
        <note>ligand shared between dimeric partners</note>
    </ligand>
</feature>
<dbReference type="SUPFAM" id="SSF53784">
    <property type="entry name" value="Phosphofructokinase"/>
    <property type="match status" value="1"/>
</dbReference>
<dbReference type="PANTHER" id="PTHR13697:SF52">
    <property type="entry name" value="ATP-DEPENDENT 6-PHOSPHOFRUCTOKINASE 3"/>
    <property type="match status" value="1"/>
</dbReference>
<dbReference type="GO" id="GO:0061621">
    <property type="term" value="P:canonical glycolysis"/>
    <property type="evidence" value="ECO:0007669"/>
    <property type="project" value="TreeGrafter"/>
</dbReference>
<dbReference type="PANTHER" id="PTHR13697">
    <property type="entry name" value="PHOSPHOFRUCTOKINASE"/>
    <property type="match status" value="1"/>
</dbReference>
<keyword evidence="10 12" id="KW-0460">Magnesium</keyword>
<evidence type="ECO:0000256" key="1">
    <source>
        <dbReference type="ARBA" id="ARBA00001946"/>
    </source>
</evidence>
<reference evidence="14" key="1">
    <citation type="submission" date="2020-10" db="EMBL/GenBank/DDBJ databases">
        <authorList>
            <person name="Gilroy R."/>
        </authorList>
    </citation>
    <scope>NUCLEOTIDE SEQUENCE</scope>
    <source>
        <strain evidence="14">ChiSxjej2B14-8506</strain>
    </source>
</reference>
<dbReference type="InterPro" id="IPR012829">
    <property type="entry name" value="Phosphofructokinase_III"/>
</dbReference>
<dbReference type="PROSITE" id="PS00433">
    <property type="entry name" value="PHOSPHOFRUCTOKINASE"/>
    <property type="match status" value="1"/>
</dbReference>
<feature type="binding site" evidence="12">
    <location>
        <position position="12"/>
    </location>
    <ligand>
        <name>ATP</name>
        <dbReference type="ChEBI" id="CHEBI:30616"/>
    </ligand>
</feature>
<keyword evidence="7 12" id="KW-0547">Nucleotide-binding</keyword>
<evidence type="ECO:0000256" key="5">
    <source>
        <dbReference type="ARBA" id="ARBA00022679"/>
    </source>
</evidence>
<comment type="caution">
    <text evidence="14">The sequence shown here is derived from an EMBL/GenBank/DDBJ whole genome shotgun (WGS) entry which is preliminary data.</text>
</comment>
<evidence type="ECO:0000256" key="2">
    <source>
        <dbReference type="ARBA" id="ARBA00004496"/>
    </source>
</evidence>
<evidence type="ECO:0000256" key="9">
    <source>
        <dbReference type="ARBA" id="ARBA00022840"/>
    </source>
</evidence>
<keyword evidence="11 12" id="KW-0324">Glycolysis</keyword>
<comment type="subcellular location">
    <subcellularLocation>
        <location evidence="2 12">Cytoplasm</location>
    </subcellularLocation>
</comment>
<dbReference type="HAMAP" id="MF_01976">
    <property type="entry name" value="Phosphofructokinase_III"/>
    <property type="match status" value="1"/>
</dbReference>
<feature type="binding site" evidence="12">
    <location>
        <begin position="111"/>
        <end position="114"/>
    </location>
    <ligand>
        <name>ATP</name>
        <dbReference type="ChEBI" id="CHEBI:30616"/>
    </ligand>
</feature>
<evidence type="ECO:0000256" key="6">
    <source>
        <dbReference type="ARBA" id="ARBA00022723"/>
    </source>
</evidence>
<dbReference type="AlphaFoldDB" id="A0A9D1S4Z3"/>
<keyword evidence="8 12" id="KW-0418">Kinase</keyword>
<feature type="binding site" description="in other chain" evidence="12">
    <location>
        <position position="231"/>
    </location>
    <ligand>
        <name>substrate</name>
        <note>ligand shared between dimeric partners</note>
    </ligand>
</feature>
<evidence type="ECO:0000313" key="14">
    <source>
        <dbReference type="EMBL" id="HIU47464.1"/>
    </source>
</evidence>
<dbReference type="Proteomes" id="UP000824123">
    <property type="component" value="Unassembled WGS sequence"/>
</dbReference>
<dbReference type="GO" id="GO:0042802">
    <property type="term" value="F:identical protein binding"/>
    <property type="evidence" value="ECO:0007669"/>
    <property type="project" value="TreeGrafter"/>
</dbReference>
<keyword evidence="9 12" id="KW-0067">ATP-binding</keyword>
<comment type="pathway">
    <text evidence="3 12">Carbohydrate degradation; glycolysis; D-glyceraldehyde 3-phosphate and glycerone phosphate from D-glucose: step 3/4.</text>
</comment>
<keyword evidence="5 12" id="KW-0808">Transferase</keyword>
<evidence type="ECO:0000259" key="13">
    <source>
        <dbReference type="Pfam" id="PF00365"/>
    </source>
</evidence>
<sequence>MKRRIGILTSGGDCPGLNAAIRGVARAAYEMFDADIIGIVDGYRGLIQGEYREMNRTDFSGILTLGGTILGTSRQPYKYMRVIGEDNLDKVAEMKSNYKKLKLDCLVTLGGNGTHKTANLLSEEGLNVIGLPKTIDNDIWGTEVTFGFHTAVDIATEVIDRIHTTATSHGRVMVIEIMGNKAGWLTLYSGIAGGADVVLLPEIPYDIDRVVRAVNDRAKQNKSFSIIAVAEGAMDKKEAEMKRKERASARAAEGFTTISARIAKQIEQKTGIETRAVVPGHIQRGGSPSAYDRVLATRFGVHAAQLIRDGVYGVTVALKGDEVVHNPLREVAGITKFVPPEHQMVQIARQIGIRFGDEK</sequence>
<comment type="cofactor">
    <cofactor evidence="1 12">
        <name>Mg(2+)</name>
        <dbReference type="ChEBI" id="CHEBI:18420"/>
    </cofactor>
</comment>